<dbReference type="Pfam" id="PF07978">
    <property type="entry name" value="NIPSNAP"/>
    <property type="match status" value="1"/>
</dbReference>
<comment type="caution">
    <text evidence="3">The sequence shown here is derived from an EMBL/GenBank/DDBJ whole genome shotgun (WGS) entry which is preliminary data.</text>
</comment>
<dbReference type="RefSeq" id="XP_024665525.1">
    <property type="nucleotide sequence ID" value="XM_024809757.1"/>
</dbReference>
<protein>
    <submittedName>
        <fullName evidence="3">Protein NipSnap 1</fullName>
    </submittedName>
</protein>
<evidence type="ECO:0000313" key="4">
    <source>
        <dbReference type="Proteomes" id="UP000238350"/>
    </source>
</evidence>
<sequence length="317" mass="36729">MRLLFGNAAIARRSFSTSLAAAHKFRRIPSFGNINPIDLSKYQQEPLVEENQAATHEKAAKDLTELSHEGGLFKSFLFGSSQAQLEAAETERSFSERLMRGGYVHELLIHDVLPSKSTEYTELLGTMYPKLNEDRSIPARLIGSWRTVVGDMDQFVHIWEYDGYPAFHTSKVAIHKSIDYLQYLETLRTCLRSRTSQLVHEFDFWGGTPAPRSLGGIFELRTYDLKPGRLAEWEVNWRHGLECRRQVMEPIGAWFSGVGKLNRVYHIWQFLDMQHRKISRRRSWEIEGWAETTHKTVNLIDHMESQIMVPMDFSPLR</sequence>
<comment type="similarity">
    <text evidence="1">Belongs to the NipSnap family.</text>
</comment>
<dbReference type="STRING" id="45607.A0A2T0FKS6"/>
<dbReference type="GeneID" id="36516948"/>
<dbReference type="PANTHER" id="PTHR21017:SF17">
    <property type="entry name" value="PROTEIN NIPSNAP"/>
    <property type="match status" value="1"/>
</dbReference>
<dbReference type="InterPro" id="IPR051557">
    <property type="entry name" value="NipSnap_domain"/>
</dbReference>
<dbReference type="GO" id="GO:0000423">
    <property type="term" value="P:mitophagy"/>
    <property type="evidence" value="ECO:0007669"/>
    <property type="project" value="UniProtKB-ARBA"/>
</dbReference>
<keyword evidence="4" id="KW-1185">Reference proteome</keyword>
<evidence type="ECO:0000313" key="3">
    <source>
        <dbReference type="EMBL" id="PRT55580.1"/>
    </source>
</evidence>
<dbReference type="Proteomes" id="UP000238350">
    <property type="component" value="Unassembled WGS sequence"/>
</dbReference>
<evidence type="ECO:0000259" key="2">
    <source>
        <dbReference type="Pfam" id="PF07978"/>
    </source>
</evidence>
<dbReference type="EMBL" id="NDIQ01000021">
    <property type="protein sequence ID" value="PRT55580.1"/>
    <property type="molecule type" value="Genomic_DNA"/>
</dbReference>
<feature type="domain" description="NIPSNAP" evidence="2">
    <location>
        <begin position="218"/>
        <end position="315"/>
    </location>
</feature>
<evidence type="ECO:0000256" key="1">
    <source>
        <dbReference type="ARBA" id="ARBA00005291"/>
    </source>
</evidence>
<dbReference type="PANTHER" id="PTHR21017">
    <property type="entry name" value="NIPSNAP-RELATED"/>
    <property type="match status" value="1"/>
</dbReference>
<dbReference type="AlphaFoldDB" id="A0A2T0FKS6"/>
<name>A0A2T0FKS6_9ASCO</name>
<reference evidence="3 4" key="1">
    <citation type="submission" date="2017-04" db="EMBL/GenBank/DDBJ databases">
        <title>Genome sequencing of [Candida] sorbophila.</title>
        <authorList>
            <person name="Ahn J.O."/>
        </authorList>
    </citation>
    <scope>NUCLEOTIDE SEQUENCE [LARGE SCALE GENOMIC DNA]</scope>
    <source>
        <strain evidence="3 4">DS02</strain>
    </source>
</reference>
<dbReference type="FunFam" id="3.30.70.100:FF:000004">
    <property type="entry name" value="NIPSNAP family protein"/>
    <property type="match status" value="1"/>
</dbReference>
<gene>
    <name evidence="3" type="ORF">B9G98_03200</name>
</gene>
<dbReference type="OrthoDB" id="10262843at2759"/>
<accession>A0A2T0FKS6</accession>
<proteinExistence type="inferred from homology"/>
<dbReference type="Gene3D" id="3.30.70.100">
    <property type="match status" value="2"/>
</dbReference>
<dbReference type="InterPro" id="IPR012577">
    <property type="entry name" value="NIPSNAP"/>
</dbReference>
<dbReference type="InterPro" id="IPR011008">
    <property type="entry name" value="Dimeric_a/b-barrel"/>
</dbReference>
<organism evidence="3 4">
    <name type="scientific">Wickerhamiella sorbophila</name>
    <dbReference type="NCBI Taxonomy" id="45607"/>
    <lineage>
        <taxon>Eukaryota</taxon>
        <taxon>Fungi</taxon>
        <taxon>Dikarya</taxon>
        <taxon>Ascomycota</taxon>
        <taxon>Saccharomycotina</taxon>
        <taxon>Dipodascomycetes</taxon>
        <taxon>Dipodascales</taxon>
        <taxon>Trichomonascaceae</taxon>
        <taxon>Wickerhamiella</taxon>
    </lineage>
</organism>
<dbReference type="GO" id="GO:0005739">
    <property type="term" value="C:mitochondrion"/>
    <property type="evidence" value="ECO:0007669"/>
    <property type="project" value="TreeGrafter"/>
</dbReference>
<dbReference type="SUPFAM" id="SSF54909">
    <property type="entry name" value="Dimeric alpha+beta barrel"/>
    <property type="match status" value="2"/>
</dbReference>